<reference evidence="1 2" key="1">
    <citation type="submission" date="2023-02" db="EMBL/GenBank/DDBJ databases">
        <title>LHISI_Scaffold_Assembly.</title>
        <authorList>
            <person name="Stuart O.P."/>
            <person name="Cleave R."/>
            <person name="Magrath M.J.L."/>
            <person name="Mikheyev A.S."/>
        </authorList>
    </citation>
    <scope>NUCLEOTIDE SEQUENCE [LARGE SCALE GENOMIC DNA]</scope>
    <source>
        <strain evidence="1">Daus_M_001</strain>
        <tissue evidence="1">Leg muscle</tissue>
    </source>
</reference>
<proteinExistence type="predicted"/>
<comment type="caution">
    <text evidence="1">The sequence shown here is derived from an EMBL/GenBank/DDBJ whole genome shotgun (WGS) entry which is preliminary data.</text>
</comment>
<evidence type="ECO:0000313" key="1">
    <source>
        <dbReference type="EMBL" id="KAJ8868396.1"/>
    </source>
</evidence>
<dbReference type="Proteomes" id="UP001159363">
    <property type="component" value="Chromosome 13"/>
</dbReference>
<accession>A0ABQ9GBF1</accession>
<dbReference type="EMBL" id="JARBHB010000014">
    <property type="protein sequence ID" value="KAJ8868396.1"/>
    <property type="molecule type" value="Genomic_DNA"/>
</dbReference>
<organism evidence="1 2">
    <name type="scientific">Dryococelus australis</name>
    <dbReference type="NCBI Taxonomy" id="614101"/>
    <lineage>
        <taxon>Eukaryota</taxon>
        <taxon>Metazoa</taxon>
        <taxon>Ecdysozoa</taxon>
        <taxon>Arthropoda</taxon>
        <taxon>Hexapoda</taxon>
        <taxon>Insecta</taxon>
        <taxon>Pterygota</taxon>
        <taxon>Neoptera</taxon>
        <taxon>Polyneoptera</taxon>
        <taxon>Phasmatodea</taxon>
        <taxon>Verophasmatodea</taxon>
        <taxon>Anareolatae</taxon>
        <taxon>Phasmatidae</taxon>
        <taxon>Eurycanthinae</taxon>
        <taxon>Dryococelus</taxon>
    </lineage>
</organism>
<sequence>MDFIMLCLVKMLKLCRQMQPNRTLYLFSSISCARSRKQCNSASCQTYSRMSKQLLHDNANLFIQLCMNDLNLNHIFLEYVNTDMTFDSFKNMCSCCWCGPCGFLVIAKDFPFLKG</sequence>
<evidence type="ECO:0000313" key="2">
    <source>
        <dbReference type="Proteomes" id="UP001159363"/>
    </source>
</evidence>
<name>A0ABQ9GBF1_9NEOP</name>
<gene>
    <name evidence="1" type="ORF">PR048_029912</name>
</gene>
<keyword evidence="2" id="KW-1185">Reference proteome</keyword>
<protein>
    <submittedName>
        <fullName evidence="1">Uncharacterized protein</fullName>
    </submittedName>
</protein>